<dbReference type="STRING" id="1202772.A0A1V9YKB9"/>
<accession>A0A1V9YKB9</accession>
<sequence length="334" mass="36817">MTRALMNGDHETALLLHSWYSVGVREVDQSQLIVNESERLGHGAFGDVYRGTYCDRQVAVKKLRDQNSSQFDREIRLLTKCSSPYIVQLIASSPTQLVLELMDAGDLCNFLKDKRSGIWTKVDYSMLEVAWAIAHALVDLHGRRVIHRDLKSANVLLSTDKYIKVGDFGASNILQTTMTMHIVGTVAYVAPEVLRNNGRYGAAADIYSYGVILTELDTLQLPYTDSIKPMGVVDILHGVSAGTLRPTISDACAPWMRALITACLEESPQKRPTALEIVTMLAPHMKGDGRCISADTLGGSQPSCDAVEADVEVVSKIELDLMRRFCLGRSILCL</sequence>
<organism evidence="6 7">
    <name type="scientific">Achlya hypogyna</name>
    <name type="common">Oomycete</name>
    <name type="synonym">Protoachlya hypogyna</name>
    <dbReference type="NCBI Taxonomy" id="1202772"/>
    <lineage>
        <taxon>Eukaryota</taxon>
        <taxon>Sar</taxon>
        <taxon>Stramenopiles</taxon>
        <taxon>Oomycota</taxon>
        <taxon>Saprolegniomycetes</taxon>
        <taxon>Saprolegniales</taxon>
        <taxon>Achlyaceae</taxon>
        <taxon>Achlya</taxon>
    </lineage>
</organism>
<dbReference type="GO" id="GO:0004674">
    <property type="term" value="F:protein serine/threonine kinase activity"/>
    <property type="evidence" value="ECO:0007669"/>
    <property type="project" value="UniProtKB-KW"/>
</dbReference>
<proteinExistence type="inferred from homology"/>
<evidence type="ECO:0000256" key="3">
    <source>
        <dbReference type="PROSITE-ProRule" id="PRU10141"/>
    </source>
</evidence>
<keyword evidence="6" id="KW-0808">Transferase</keyword>
<evidence type="ECO:0000256" key="4">
    <source>
        <dbReference type="RuleBase" id="RU000304"/>
    </source>
</evidence>
<keyword evidence="4" id="KW-0723">Serine/threonine-protein kinase</keyword>
<dbReference type="GO" id="GO:0005524">
    <property type="term" value="F:ATP binding"/>
    <property type="evidence" value="ECO:0007669"/>
    <property type="project" value="UniProtKB-UniRule"/>
</dbReference>
<dbReference type="PANTHER" id="PTHR44329">
    <property type="entry name" value="SERINE/THREONINE-PROTEIN KINASE TNNI3K-RELATED"/>
    <property type="match status" value="1"/>
</dbReference>
<gene>
    <name evidence="6" type="ORF">ACHHYP_10877</name>
</gene>
<dbReference type="InterPro" id="IPR008271">
    <property type="entry name" value="Ser/Thr_kinase_AS"/>
</dbReference>
<dbReference type="InterPro" id="IPR017441">
    <property type="entry name" value="Protein_kinase_ATP_BS"/>
</dbReference>
<keyword evidence="7" id="KW-1185">Reference proteome</keyword>
<dbReference type="Proteomes" id="UP000243579">
    <property type="component" value="Unassembled WGS sequence"/>
</dbReference>
<evidence type="ECO:0000313" key="7">
    <source>
        <dbReference type="Proteomes" id="UP000243579"/>
    </source>
</evidence>
<comment type="similarity">
    <text evidence="4">Belongs to the protein kinase superfamily.</text>
</comment>
<dbReference type="InterPro" id="IPR051681">
    <property type="entry name" value="Ser/Thr_Kinases-Pseudokinases"/>
</dbReference>
<dbReference type="PROSITE" id="PS00108">
    <property type="entry name" value="PROTEIN_KINASE_ST"/>
    <property type="match status" value="1"/>
</dbReference>
<evidence type="ECO:0000256" key="2">
    <source>
        <dbReference type="ARBA" id="ARBA00022840"/>
    </source>
</evidence>
<dbReference type="SUPFAM" id="SSF56112">
    <property type="entry name" value="Protein kinase-like (PK-like)"/>
    <property type="match status" value="1"/>
</dbReference>
<dbReference type="PROSITE" id="PS00107">
    <property type="entry name" value="PROTEIN_KINASE_ATP"/>
    <property type="match status" value="1"/>
</dbReference>
<evidence type="ECO:0000313" key="6">
    <source>
        <dbReference type="EMBL" id="OQR86162.1"/>
    </source>
</evidence>
<comment type="caution">
    <text evidence="6">The sequence shown here is derived from an EMBL/GenBank/DDBJ whole genome shotgun (WGS) entry which is preliminary data.</text>
</comment>
<dbReference type="EMBL" id="JNBR01001525">
    <property type="protein sequence ID" value="OQR86162.1"/>
    <property type="molecule type" value="Genomic_DNA"/>
</dbReference>
<dbReference type="AlphaFoldDB" id="A0A1V9YKB9"/>
<name>A0A1V9YKB9_ACHHY</name>
<feature type="binding site" evidence="3">
    <location>
        <position position="62"/>
    </location>
    <ligand>
        <name>ATP</name>
        <dbReference type="ChEBI" id="CHEBI:30616"/>
    </ligand>
</feature>
<feature type="domain" description="Protein kinase" evidence="5">
    <location>
        <begin position="34"/>
        <end position="285"/>
    </location>
</feature>
<dbReference type="InterPro" id="IPR000719">
    <property type="entry name" value="Prot_kinase_dom"/>
</dbReference>
<dbReference type="Gene3D" id="1.10.510.10">
    <property type="entry name" value="Transferase(Phosphotransferase) domain 1"/>
    <property type="match status" value="1"/>
</dbReference>
<evidence type="ECO:0000259" key="5">
    <source>
        <dbReference type="PROSITE" id="PS50011"/>
    </source>
</evidence>
<dbReference type="OrthoDB" id="192555at2759"/>
<dbReference type="Pfam" id="PF00069">
    <property type="entry name" value="Pkinase"/>
    <property type="match status" value="1"/>
</dbReference>
<keyword evidence="2 3" id="KW-0067">ATP-binding</keyword>
<dbReference type="SMART" id="SM00220">
    <property type="entry name" value="S_TKc"/>
    <property type="match status" value="1"/>
</dbReference>
<keyword evidence="6" id="KW-0418">Kinase</keyword>
<evidence type="ECO:0000256" key="1">
    <source>
        <dbReference type="ARBA" id="ARBA00022741"/>
    </source>
</evidence>
<keyword evidence="1 3" id="KW-0547">Nucleotide-binding</keyword>
<dbReference type="InterPro" id="IPR011009">
    <property type="entry name" value="Kinase-like_dom_sf"/>
</dbReference>
<protein>
    <submittedName>
        <fullName evidence="6">Protein kinase</fullName>
    </submittedName>
</protein>
<dbReference type="PROSITE" id="PS50011">
    <property type="entry name" value="PROTEIN_KINASE_DOM"/>
    <property type="match status" value="1"/>
</dbReference>
<reference evidence="6 7" key="1">
    <citation type="journal article" date="2014" name="Genome Biol. Evol.">
        <title>The secreted proteins of Achlya hypogyna and Thraustotheca clavata identify the ancestral oomycete secretome and reveal gene acquisitions by horizontal gene transfer.</title>
        <authorList>
            <person name="Misner I."/>
            <person name="Blouin N."/>
            <person name="Leonard G."/>
            <person name="Richards T.A."/>
            <person name="Lane C.E."/>
        </authorList>
    </citation>
    <scope>NUCLEOTIDE SEQUENCE [LARGE SCALE GENOMIC DNA]</scope>
    <source>
        <strain evidence="6 7">ATCC 48635</strain>
    </source>
</reference>